<gene>
    <name evidence="2" type="ORF">K8U61_03795</name>
</gene>
<evidence type="ECO:0000313" key="2">
    <source>
        <dbReference type="EMBL" id="MBZ5737276.1"/>
    </source>
</evidence>
<reference evidence="2 3" key="1">
    <citation type="submission" date="2021-09" db="EMBL/GenBank/DDBJ databases">
        <title>Whole genome sequence of Nocardioides sp. GBK3QG-3.</title>
        <authorList>
            <person name="Tuo L."/>
        </authorList>
    </citation>
    <scope>NUCLEOTIDE SEQUENCE [LARGE SCALE GENOMIC DNA]</scope>
    <source>
        <strain evidence="2 3">GBK3QG-3</strain>
    </source>
</reference>
<proteinExistence type="predicted"/>
<dbReference type="Proteomes" id="UP000780875">
    <property type="component" value="Unassembled WGS sequence"/>
</dbReference>
<comment type="caution">
    <text evidence="2">The sequence shown here is derived from an EMBL/GenBank/DDBJ whole genome shotgun (WGS) entry which is preliminary data.</text>
</comment>
<evidence type="ECO:0000313" key="3">
    <source>
        <dbReference type="Proteomes" id="UP000780875"/>
    </source>
</evidence>
<dbReference type="RefSeq" id="WP_224121631.1">
    <property type="nucleotide sequence ID" value="NZ_JAIQZJ010000001.1"/>
</dbReference>
<evidence type="ECO:0000256" key="1">
    <source>
        <dbReference type="SAM" id="MobiDB-lite"/>
    </source>
</evidence>
<organism evidence="2 3">
    <name type="scientific">Nocardioides mangrovi</name>
    <dbReference type="NCBI Taxonomy" id="2874580"/>
    <lineage>
        <taxon>Bacteria</taxon>
        <taxon>Bacillati</taxon>
        <taxon>Actinomycetota</taxon>
        <taxon>Actinomycetes</taxon>
        <taxon>Propionibacteriales</taxon>
        <taxon>Nocardioidaceae</taxon>
        <taxon>Nocardioides</taxon>
    </lineage>
</organism>
<dbReference type="GO" id="GO:0004519">
    <property type="term" value="F:endonuclease activity"/>
    <property type="evidence" value="ECO:0007669"/>
    <property type="project" value="UniProtKB-KW"/>
</dbReference>
<name>A0ABS7U8I5_9ACTN</name>
<dbReference type="CDD" id="cd00085">
    <property type="entry name" value="HNHc"/>
    <property type="match status" value="1"/>
</dbReference>
<dbReference type="InterPro" id="IPR003615">
    <property type="entry name" value="HNH_nuc"/>
</dbReference>
<keyword evidence="2" id="KW-0540">Nuclease</keyword>
<feature type="region of interest" description="Disordered" evidence="1">
    <location>
        <begin position="456"/>
        <end position="479"/>
    </location>
</feature>
<protein>
    <submittedName>
        <fullName evidence="2">HNH endonuclease</fullName>
    </submittedName>
</protein>
<keyword evidence="2" id="KW-0255">Endonuclease</keyword>
<dbReference type="EMBL" id="JAIQZJ010000001">
    <property type="protein sequence ID" value="MBZ5737276.1"/>
    <property type="molecule type" value="Genomic_DNA"/>
</dbReference>
<feature type="region of interest" description="Disordered" evidence="1">
    <location>
        <begin position="1"/>
        <end position="66"/>
    </location>
</feature>
<accession>A0ABS7U8I5</accession>
<keyword evidence="2" id="KW-0378">Hydrolase</keyword>
<feature type="compositionally biased region" description="Basic and acidic residues" evidence="1">
    <location>
        <begin position="23"/>
        <end position="48"/>
    </location>
</feature>
<sequence length="516" mass="55924">MVTVRRGHPGAISSSLSTSPSARVDRGGPDRKKKERSNQTRTPVRFDVESDMAATQTPTAPNPPSVLLDAAAEQTRIALLAEAERLDLALRWAHAHPAPVTDAVVDELGDLVMYADQPATLAGEGAPGMSEFAVAEFATACGLSTYQGRALIGAALEAHHRLPRLWSKVMAGDVAVWKVRRVTEQTHRLPPGAATEVDTVLAPIIGTCTYAQIEKTVAAAAARVDDEHEEMERLDRWQQQHLEVRLDAAALNGGLVPVSGLLDYPDALALEARLKTGAALLGETHPDLPLDIRRAMAAGRLGATGNAVSREVVVYTHHDPDQIHGIIDIEGSHGRLGHTTLDQLDDWCQLPNTRVTIKPVLELDAELSVDRYEPSTAQREQAILTCPTCVFPGCAKNARGCDLDHIVAYAQGGKTTSWNLAPPVPLPPPPQDLRPLDLHQARPHPVRMDLTIRQALPRRPHPQATTNPLTPPHRPTERTRWGHRHVCASVRATTFDPDVPASREAAGNRFGCHSGR</sequence>
<keyword evidence="3" id="KW-1185">Reference proteome</keyword>